<evidence type="ECO:0000256" key="5">
    <source>
        <dbReference type="PIRSR" id="PIRSR000137-2"/>
    </source>
</evidence>
<dbReference type="InterPro" id="IPR036188">
    <property type="entry name" value="FAD/NAD-bd_sf"/>
</dbReference>
<dbReference type="PROSITE" id="PS00623">
    <property type="entry name" value="GMC_OXRED_1"/>
    <property type="match status" value="1"/>
</dbReference>
<dbReference type="GO" id="GO:0016614">
    <property type="term" value="F:oxidoreductase activity, acting on CH-OH group of donors"/>
    <property type="evidence" value="ECO:0007669"/>
    <property type="project" value="InterPro"/>
</dbReference>
<keyword evidence="7" id="KW-1133">Transmembrane helix</keyword>
<evidence type="ECO:0000256" key="2">
    <source>
        <dbReference type="ARBA" id="ARBA00010790"/>
    </source>
</evidence>
<feature type="domain" description="Glucose-methanol-choline oxidoreductase N-terminal" evidence="8">
    <location>
        <begin position="150"/>
        <end position="173"/>
    </location>
</feature>
<organism evidence="9 10">
    <name type="scientific">Polypedilum vanderplanki</name>
    <name type="common">Sleeping chironomid midge</name>
    <dbReference type="NCBI Taxonomy" id="319348"/>
    <lineage>
        <taxon>Eukaryota</taxon>
        <taxon>Metazoa</taxon>
        <taxon>Ecdysozoa</taxon>
        <taxon>Arthropoda</taxon>
        <taxon>Hexapoda</taxon>
        <taxon>Insecta</taxon>
        <taxon>Pterygota</taxon>
        <taxon>Neoptera</taxon>
        <taxon>Endopterygota</taxon>
        <taxon>Diptera</taxon>
        <taxon>Nematocera</taxon>
        <taxon>Chironomoidea</taxon>
        <taxon>Chironomidae</taxon>
        <taxon>Chironominae</taxon>
        <taxon>Polypedilum</taxon>
        <taxon>Polypedilum</taxon>
    </lineage>
</organism>
<accession>A0A9J6BVH7</accession>
<evidence type="ECO:0000256" key="3">
    <source>
        <dbReference type="ARBA" id="ARBA00022630"/>
    </source>
</evidence>
<dbReference type="SUPFAM" id="SSF51905">
    <property type="entry name" value="FAD/NAD(P)-binding domain"/>
    <property type="match status" value="1"/>
</dbReference>
<dbReference type="InterPro" id="IPR012132">
    <property type="entry name" value="GMC_OxRdtase"/>
</dbReference>
<sequence>MSVGFAPDNMRTSVLHAIFLRFLYASTFISYIWPCDYLTMCIPKYTLGIPTGYDCSQNACQQSIANTLPIFDYVIVGSGAAGSVLAYRLAQANTSRKVLLIEAGNIPLIESVPPRLFPFNLNNSATYNYYVKNSTNYGQAFRNGINANCGKSIGGSTEINAMMYVCGTDSNYNEWAILAGDSSWNYTNILQYIKKHQSMTDTELMKSSCANYHSTTGPLQVSNVGEFADPFNSYIRNAAADAGYANLDDINCGPPYNGFANVRFTVFGGQRNSAARAFLLPIAGFSNFYMMYNTVVNKVLATKDSATDTVLVSGVNVRTCIGNCSNFNIMASREVILSAGGYGSPQILQRSGFGKAADLNQCNITQVNDLPVGYNLADHIVALNYYLLPNINITDNITLGLLKTAYKMQLSTWASQYTVFFNDPYFPVLSSANIQGFININSKNGTTAPYPDVQLMSILYDQFQADFDIILNDRFGYKSYISNLLLNASNYYQIVQTLTVLLQPKSRGTVKLGSCTDPHASPIINGNYLDDPADVQTLIQGVKAVCDLYNTPTMINKGAQPFIPPIAECANLIYCSDAYLACYLKYMTMNLWHPTGTCKMGQSPVDSVVDSNLRVFGVKRGLGTERTNPMLRVVDASIMPNLPSGNTQCPTYALAEKSATIILADNP</sequence>
<dbReference type="SUPFAM" id="SSF54373">
    <property type="entry name" value="FAD-linked reductases, C-terminal domain"/>
    <property type="match status" value="1"/>
</dbReference>
<dbReference type="Gene3D" id="3.50.50.60">
    <property type="entry name" value="FAD/NAD(P)-binding domain"/>
    <property type="match status" value="1"/>
</dbReference>
<dbReference type="Proteomes" id="UP001107558">
    <property type="component" value="Chromosome 3"/>
</dbReference>
<keyword evidence="10" id="KW-1185">Reference proteome</keyword>
<name>A0A9J6BVH7_POLVA</name>
<dbReference type="PANTHER" id="PTHR11552">
    <property type="entry name" value="GLUCOSE-METHANOL-CHOLINE GMC OXIDOREDUCTASE"/>
    <property type="match status" value="1"/>
</dbReference>
<comment type="caution">
    <text evidence="9">The sequence shown here is derived from an EMBL/GenBank/DDBJ whole genome shotgun (WGS) entry which is preliminary data.</text>
</comment>
<evidence type="ECO:0000256" key="4">
    <source>
        <dbReference type="ARBA" id="ARBA00022827"/>
    </source>
</evidence>
<evidence type="ECO:0000256" key="1">
    <source>
        <dbReference type="ARBA" id="ARBA00001974"/>
    </source>
</evidence>
<reference evidence="9" key="1">
    <citation type="submission" date="2021-03" db="EMBL/GenBank/DDBJ databases">
        <title>Chromosome level genome of the anhydrobiotic midge Polypedilum vanderplanki.</title>
        <authorList>
            <person name="Yoshida Y."/>
            <person name="Kikawada T."/>
            <person name="Gusev O."/>
        </authorList>
    </citation>
    <scope>NUCLEOTIDE SEQUENCE</scope>
    <source>
        <strain evidence="9">NIAS01</strain>
        <tissue evidence="9">Whole body or cell culture</tissue>
    </source>
</reference>
<dbReference type="InterPro" id="IPR007867">
    <property type="entry name" value="GMC_OxRtase_C"/>
</dbReference>
<dbReference type="GO" id="GO:0050660">
    <property type="term" value="F:flavin adenine dinucleotide binding"/>
    <property type="evidence" value="ECO:0007669"/>
    <property type="project" value="InterPro"/>
</dbReference>
<dbReference type="Gene3D" id="3.30.560.10">
    <property type="entry name" value="Glucose Oxidase, domain 3"/>
    <property type="match status" value="1"/>
</dbReference>
<evidence type="ECO:0000313" key="10">
    <source>
        <dbReference type="Proteomes" id="UP001107558"/>
    </source>
</evidence>
<comment type="cofactor">
    <cofactor evidence="1 5">
        <name>FAD</name>
        <dbReference type="ChEBI" id="CHEBI:57692"/>
    </cofactor>
</comment>
<keyword evidence="3 6" id="KW-0285">Flavoprotein</keyword>
<dbReference type="PANTHER" id="PTHR11552:SF147">
    <property type="entry name" value="CHOLINE DEHYDROGENASE, MITOCHONDRIAL"/>
    <property type="match status" value="1"/>
</dbReference>
<evidence type="ECO:0000256" key="6">
    <source>
        <dbReference type="RuleBase" id="RU003968"/>
    </source>
</evidence>
<dbReference type="AlphaFoldDB" id="A0A9J6BVH7"/>
<feature type="transmembrane region" description="Helical" evidence="7">
    <location>
        <begin position="12"/>
        <end position="33"/>
    </location>
</feature>
<protein>
    <recommendedName>
        <fullName evidence="8">Glucose-methanol-choline oxidoreductase N-terminal domain-containing protein</fullName>
    </recommendedName>
</protein>
<comment type="similarity">
    <text evidence="2 6">Belongs to the GMC oxidoreductase family.</text>
</comment>
<feature type="binding site" evidence="5">
    <location>
        <begin position="592"/>
        <end position="593"/>
    </location>
    <ligand>
        <name>FAD</name>
        <dbReference type="ChEBI" id="CHEBI:57692"/>
    </ligand>
</feature>
<evidence type="ECO:0000259" key="8">
    <source>
        <dbReference type="PROSITE" id="PS00623"/>
    </source>
</evidence>
<keyword evidence="7" id="KW-0472">Membrane</keyword>
<evidence type="ECO:0000313" key="9">
    <source>
        <dbReference type="EMBL" id="KAG5673911.1"/>
    </source>
</evidence>
<evidence type="ECO:0000256" key="7">
    <source>
        <dbReference type="SAM" id="Phobius"/>
    </source>
</evidence>
<dbReference type="InterPro" id="IPR000172">
    <property type="entry name" value="GMC_OxRdtase_N"/>
</dbReference>
<dbReference type="Pfam" id="PF05199">
    <property type="entry name" value="GMC_oxred_C"/>
    <property type="match status" value="1"/>
</dbReference>
<keyword evidence="4 5" id="KW-0274">FAD</keyword>
<dbReference type="EMBL" id="JADBJN010000003">
    <property type="protein sequence ID" value="KAG5673911.1"/>
    <property type="molecule type" value="Genomic_DNA"/>
</dbReference>
<proteinExistence type="inferred from homology"/>
<gene>
    <name evidence="9" type="ORF">PVAND_003912</name>
</gene>
<dbReference type="OrthoDB" id="269227at2759"/>
<keyword evidence="7" id="KW-0812">Transmembrane</keyword>
<feature type="binding site" evidence="5">
    <location>
        <position position="296"/>
    </location>
    <ligand>
        <name>FAD</name>
        <dbReference type="ChEBI" id="CHEBI:57692"/>
    </ligand>
</feature>
<dbReference type="PIRSF" id="PIRSF000137">
    <property type="entry name" value="Alcohol_oxidase"/>
    <property type="match status" value="1"/>
</dbReference>
<dbReference type="Pfam" id="PF00732">
    <property type="entry name" value="GMC_oxred_N"/>
    <property type="match status" value="1"/>
</dbReference>